<dbReference type="EMBL" id="JAHUZD010000128">
    <property type="protein sequence ID" value="KAI3403321.1"/>
    <property type="molecule type" value="Genomic_DNA"/>
</dbReference>
<sequence>MDRQQLQKELKSICNEYSAFFLESQLFLDDPLSADHLRVETLEGITIKVTVDLAGWHQLGASSTQHYETFEAMMQTLSPSFKESFANALIDKLNKHLAC</sequence>
<proteinExistence type="predicted"/>
<dbReference type="Pfam" id="PF05303">
    <property type="entry name" value="GSKIP_dom"/>
    <property type="match status" value="1"/>
</dbReference>
<dbReference type="RefSeq" id="XP_049179068.1">
    <property type="nucleotide sequence ID" value="XM_049325292.1"/>
</dbReference>
<feature type="domain" description="GSKIP" evidence="1">
    <location>
        <begin position="36"/>
        <end position="95"/>
    </location>
</feature>
<dbReference type="AlphaFoldDB" id="A0AAI9SUJ0"/>
<dbReference type="InterPro" id="IPR007967">
    <property type="entry name" value="GSKIP_dom"/>
</dbReference>
<name>A0AAI9SUJ0_9ASCO</name>
<protein>
    <recommendedName>
        <fullName evidence="1">GSKIP domain-containing protein</fullName>
    </recommendedName>
</protein>
<dbReference type="Proteomes" id="UP001202479">
    <property type="component" value="Unassembled WGS sequence"/>
</dbReference>
<dbReference type="Gene3D" id="3.30.2280.10">
    <property type="entry name" value="Hypothetical protein (hspc210)"/>
    <property type="match status" value="1"/>
</dbReference>
<evidence type="ECO:0000259" key="1">
    <source>
        <dbReference type="Pfam" id="PF05303"/>
    </source>
</evidence>
<gene>
    <name evidence="2" type="ORF">KGF56_003909</name>
</gene>
<accession>A0AAI9SUJ0</accession>
<keyword evidence="3" id="KW-1185">Reference proteome</keyword>
<comment type="caution">
    <text evidence="2">The sequence shown here is derived from an EMBL/GenBank/DDBJ whole genome shotgun (WGS) entry which is preliminary data.</text>
</comment>
<dbReference type="InterPro" id="IPR023231">
    <property type="entry name" value="GSKIP_dom_sf"/>
</dbReference>
<organism evidence="2 3">
    <name type="scientific">Candida oxycetoniae</name>
    <dbReference type="NCBI Taxonomy" id="497107"/>
    <lineage>
        <taxon>Eukaryota</taxon>
        <taxon>Fungi</taxon>
        <taxon>Dikarya</taxon>
        <taxon>Ascomycota</taxon>
        <taxon>Saccharomycotina</taxon>
        <taxon>Pichiomycetes</taxon>
        <taxon>Debaryomycetaceae</taxon>
        <taxon>Candida/Lodderomyces clade</taxon>
        <taxon>Candida</taxon>
    </lineage>
</organism>
<evidence type="ECO:0000313" key="3">
    <source>
        <dbReference type="Proteomes" id="UP001202479"/>
    </source>
</evidence>
<dbReference type="SUPFAM" id="SSF103107">
    <property type="entry name" value="Hypothetical protein c14orf129, hspc210"/>
    <property type="match status" value="1"/>
</dbReference>
<dbReference type="GeneID" id="73381524"/>
<reference evidence="2" key="1">
    <citation type="journal article" date="2022" name="DNA Res.">
        <title>Genome analysis of five recently described species of the CUG-Ser clade uncovers Candida theae as a new hybrid lineage with pathogenic potential in the Candida parapsilosis species complex.</title>
        <authorList>
            <person name="Mixao V."/>
            <person name="Del Olmo V."/>
            <person name="Hegedusova E."/>
            <person name="Saus E."/>
            <person name="Pryszcz L."/>
            <person name="Cillingova A."/>
            <person name="Nosek J."/>
            <person name="Gabaldon T."/>
        </authorList>
    </citation>
    <scope>NUCLEOTIDE SEQUENCE</scope>
    <source>
        <strain evidence="2">CBS 10844</strain>
    </source>
</reference>
<evidence type="ECO:0000313" key="2">
    <source>
        <dbReference type="EMBL" id="KAI3403321.1"/>
    </source>
</evidence>